<comment type="caution">
    <text evidence="1">The sequence shown here is derived from an EMBL/GenBank/DDBJ whole genome shotgun (WGS) entry which is preliminary data.</text>
</comment>
<accession>A0ABU2BBU5</accession>
<dbReference type="EMBL" id="JAVDYF010000001">
    <property type="protein sequence ID" value="MDR7356105.1"/>
    <property type="molecule type" value="Genomic_DNA"/>
</dbReference>
<name>A0ABU2BBU5_9CORY</name>
<evidence type="ECO:0000313" key="1">
    <source>
        <dbReference type="EMBL" id="MDR7356105.1"/>
    </source>
</evidence>
<reference evidence="1 2" key="1">
    <citation type="submission" date="2023-07" db="EMBL/GenBank/DDBJ databases">
        <title>Sequencing the genomes of 1000 actinobacteria strains.</title>
        <authorList>
            <person name="Klenk H.-P."/>
        </authorList>
    </citation>
    <scope>NUCLEOTIDE SEQUENCE [LARGE SCALE GENOMIC DNA]</scope>
    <source>
        <strain evidence="1 2">DSM 44508</strain>
    </source>
</reference>
<gene>
    <name evidence="1" type="ORF">J2S37_002643</name>
</gene>
<dbReference type="Proteomes" id="UP001183619">
    <property type="component" value="Unassembled WGS sequence"/>
</dbReference>
<sequence length="54" mass="5691">MGVILVRFVYACISPVEMALLRCADSKSARALLSLTELGTFCLGVLGLSCLPTS</sequence>
<organism evidence="1 2">
    <name type="scientific">Corynebacterium felinum</name>
    <dbReference type="NCBI Taxonomy" id="131318"/>
    <lineage>
        <taxon>Bacteria</taxon>
        <taxon>Bacillati</taxon>
        <taxon>Actinomycetota</taxon>
        <taxon>Actinomycetes</taxon>
        <taxon>Mycobacteriales</taxon>
        <taxon>Corynebacteriaceae</taxon>
        <taxon>Corynebacterium</taxon>
    </lineage>
</organism>
<evidence type="ECO:0000313" key="2">
    <source>
        <dbReference type="Proteomes" id="UP001183619"/>
    </source>
</evidence>
<keyword evidence="2" id="KW-1185">Reference proteome</keyword>
<protein>
    <submittedName>
        <fullName evidence="1">Uncharacterized protein</fullName>
    </submittedName>
</protein>
<proteinExistence type="predicted"/>